<dbReference type="RefSeq" id="WP_183682465.1">
    <property type="nucleotide sequence ID" value="NZ_JACHHH010000002.1"/>
</dbReference>
<dbReference type="AlphaFoldDB" id="A0A7W9SE42"/>
<evidence type="ECO:0000313" key="1">
    <source>
        <dbReference type="EMBL" id="MBB6040493.1"/>
    </source>
</evidence>
<accession>A0A7W9SE42</accession>
<dbReference type="EMBL" id="JACHHH010000002">
    <property type="protein sequence ID" value="MBB6040493.1"/>
    <property type="molecule type" value="Genomic_DNA"/>
</dbReference>
<dbReference type="GeneID" id="85014021"/>
<reference evidence="1 2" key="1">
    <citation type="submission" date="2020-08" db="EMBL/GenBank/DDBJ databases">
        <title>Genomic Encyclopedia of Type Strains, Phase IV (KMG-IV): sequencing the most valuable type-strain genomes for metagenomic binning, comparative biology and taxonomic classification.</title>
        <authorList>
            <person name="Goeker M."/>
        </authorList>
    </citation>
    <scope>NUCLEOTIDE SEQUENCE [LARGE SCALE GENOMIC DNA]</scope>
    <source>
        <strain evidence="1 2">DSM 17245</strain>
    </source>
</reference>
<proteinExistence type="predicted"/>
<sequence>MKVQIVGSHMCPGCVEILEEMKKRNVDVDFVNIFEDFHSLKYYLMLREQEDCYAEIRKQALQSDYPENGRLGIPCMILPDGRKFLDMDEALKALEA</sequence>
<protein>
    <submittedName>
        <fullName evidence="1">Glutaredoxin-related protein</fullName>
    </submittedName>
</protein>
<dbReference type="Proteomes" id="UP000522163">
    <property type="component" value="Unassembled WGS sequence"/>
</dbReference>
<gene>
    <name evidence="1" type="ORF">HNQ46_000456</name>
</gene>
<comment type="caution">
    <text evidence="1">The sequence shown here is derived from an EMBL/GenBank/DDBJ whole genome shotgun (WGS) entry which is preliminary data.</text>
</comment>
<name>A0A7W9SE42_9FIRM</name>
<organism evidence="1 2">
    <name type="scientific">Oribacterium sinus</name>
    <dbReference type="NCBI Taxonomy" id="237576"/>
    <lineage>
        <taxon>Bacteria</taxon>
        <taxon>Bacillati</taxon>
        <taxon>Bacillota</taxon>
        <taxon>Clostridia</taxon>
        <taxon>Lachnospirales</taxon>
        <taxon>Lachnospiraceae</taxon>
        <taxon>Oribacterium</taxon>
    </lineage>
</organism>
<evidence type="ECO:0000313" key="2">
    <source>
        <dbReference type="Proteomes" id="UP000522163"/>
    </source>
</evidence>